<dbReference type="AlphaFoldDB" id="A0A839SQI7"/>
<dbReference type="InterPro" id="IPR052336">
    <property type="entry name" value="MlaD_Phospholipid_Transporter"/>
</dbReference>
<reference evidence="3 4" key="1">
    <citation type="submission" date="2020-08" db="EMBL/GenBank/DDBJ databases">
        <title>Genomic Encyclopedia of Type Strains, Phase III (KMG-III): the genomes of soil and plant-associated and newly described type strains.</title>
        <authorList>
            <person name="Whitman W."/>
        </authorList>
    </citation>
    <scope>NUCLEOTIDE SEQUENCE [LARGE SCALE GENOMIC DNA]</scope>
    <source>
        <strain evidence="3 4">CECT 8803</strain>
    </source>
</reference>
<organism evidence="3 4">
    <name type="scientific">Limibacillus halophilus</name>
    <dbReference type="NCBI Taxonomy" id="1579333"/>
    <lineage>
        <taxon>Bacteria</taxon>
        <taxon>Pseudomonadati</taxon>
        <taxon>Pseudomonadota</taxon>
        <taxon>Alphaproteobacteria</taxon>
        <taxon>Rhodospirillales</taxon>
        <taxon>Rhodovibrionaceae</taxon>
        <taxon>Limibacillus</taxon>
    </lineage>
</organism>
<keyword evidence="1" id="KW-1133">Transmembrane helix</keyword>
<dbReference type="InterPro" id="IPR003399">
    <property type="entry name" value="Mce/MlaD"/>
</dbReference>
<feature type="transmembrane region" description="Helical" evidence="1">
    <location>
        <begin position="5"/>
        <end position="26"/>
    </location>
</feature>
<dbReference type="RefSeq" id="WP_183415879.1">
    <property type="nucleotide sequence ID" value="NZ_JACHXA010000003.1"/>
</dbReference>
<dbReference type="PANTHER" id="PTHR33371">
    <property type="entry name" value="INTERMEMBRANE PHOSPHOLIPID TRANSPORT SYSTEM BINDING PROTEIN MLAD-RELATED"/>
    <property type="match status" value="1"/>
</dbReference>
<accession>A0A839SQI7</accession>
<gene>
    <name evidence="3" type="ORF">FHR98_001350</name>
</gene>
<keyword evidence="4" id="KW-1185">Reference proteome</keyword>
<evidence type="ECO:0000313" key="4">
    <source>
        <dbReference type="Proteomes" id="UP000581135"/>
    </source>
</evidence>
<keyword evidence="1" id="KW-0472">Membrane</keyword>
<dbReference type="PANTHER" id="PTHR33371:SF4">
    <property type="entry name" value="INTERMEMBRANE PHOSPHOLIPID TRANSPORT SYSTEM BINDING PROTEIN MLAD"/>
    <property type="match status" value="1"/>
</dbReference>
<evidence type="ECO:0000259" key="2">
    <source>
        <dbReference type="Pfam" id="PF02470"/>
    </source>
</evidence>
<evidence type="ECO:0000256" key="1">
    <source>
        <dbReference type="SAM" id="Phobius"/>
    </source>
</evidence>
<dbReference type="EMBL" id="JACHXA010000003">
    <property type="protein sequence ID" value="MBB3065071.1"/>
    <property type="molecule type" value="Genomic_DNA"/>
</dbReference>
<dbReference type="Proteomes" id="UP000581135">
    <property type="component" value="Unassembled WGS sequence"/>
</dbReference>
<proteinExistence type="predicted"/>
<evidence type="ECO:0000313" key="3">
    <source>
        <dbReference type="EMBL" id="MBB3065071.1"/>
    </source>
</evidence>
<dbReference type="Pfam" id="PF02470">
    <property type="entry name" value="MlaD"/>
    <property type="match status" value="1"/>
</dbReference>
<feature type="domain" description="Mce/MlaD" evidence="2">
    <location>
        <begin position="37"/>
        <end position="113"/>
    </location>
</feature>
<sequence length="154" mass="16005">MSRSVLETIIGGLVLLVAGGFLIFAFNATQVTTTGGSSLWATFDNASGVSVGTDVRVAGLKVGSVTGQRVDTETFMARVDLSIIPGINLPQDSSARIVPDGLLGNIYIEIEPGGAEETLKPGERIQFTQGSVNVVDMLGRFIFSLSDAAAEGAQ</sequence>
<keyword evidence="1" id="KW-0812">Transmembrane</keyword>
<protein>
    <submittedName>
        <fullName evidence="3">Phospholipid/cholesterol/gamma-HCH transport system substrate-binding protein</fullName>
    </submittedName>
</protein>
<name>A0A839SQI7_9PROT</name>
<comment type="caution">
    <text evidence="3">The sequence shown here is derived from an EMBL/GenBank/DDBJ whole genome shotgun (WGS) entry which is preliminary data.</text>
</comment>